<evidence type="ECO:0000256" key="1">
    <source>
        <dbReference type="SAM" id="MobiDB-lite"/>
    </source>
</evidence>
<reference evidence="3" key="2">
    <citation type="submission" date="2015-01" db="EMBL/GenBank/DDBJ databases">
        <title>Evolutionary Origins and Diversification of the Mycorrhizal Mutualists.</title>
        <authorList>
            <consortium name="DOE Joint Genome Institute"/>
            <consortium name="Mycorrhizal Genomics Consortium"/>
            <person name="Kohler A."/>
            <person name="Kuo A."/>
            <person name="Nagy L.G."/>
            <person name="Floudas D."/>
            <person name="Copeland A."/>
            <person name="Barry K.W."/>
            <person name="Cichocki N."/>
            <person name="Veneault-Fourrey C."/>
            <person name="LaButti K."/>
            <person name="Lindquist E.A."/>
            <person name="Lipzen A."/>
            <person name="Lundell T."/>
            <person name="Morin E."/>
            <person name="Murat C."/>
            <person name="Riley R."/>
            <person name="Ohm R."/>
            <person name="Sun H."/>
            <person name="Tunlid A."/>
            <person name="Henrissat B."/>
            <person name="Grigoriev I.V."/>
            <person name="Hibbett D.S."/>
            <person name="Martin F."/>
        </authorList>
    </citation>
    <scope>NUCLEOTIDE SEQUENCE [LARGE SCALE GENOMIC DNA]</scope>
    <source>
        <strain evidence="3">Foug A</strain>
    </source>
</reference>
<dbReference type="Proteomes" id="UP000053989">
    <property type="component" value="Unassembled WGS sequence"/>
</dbReference>
<dbReference type="EMBL" id="KN822076">
    <property type="protein sequence ID" value="KIM59196.1"/>
    <property type="molecule type" value="Genomic_DNA"/>
</dbReference>
<keyword evidence="3" id="KW-1185">Reference proteome</keyword>
<dbReference type="AlphaFoldDB" id="A0A0C3DTD0"/>
<dbReference type="HOGENOM" id="CLU_2943159_0_0_1"/>
<dbReference type="InParanoid" id="A0A0C3DTD0"/>
<feature type="region of interest" description="Disordered" evidence="1">
    <location>
        <begin position="41"/>
        <end position="60"/>
    </location>
</feature>
<protein>
    <submittedName>
        <fullName evidence="2">Uncharacterized protein</fullName>
    </submittedName>
</protein>
<feature type="region of interest" description="Disordered" evidence="1">
    <location>
        <begin position="1"/>
        <end position="32"/>
    </location>
</feature>
<gene>
    <name evidence="2" type="ORF">SCLCIDRAFT_27471</name>
</gene>
<evidence type="ECO:0000313" key="2">
    <source>
        <dbReference type="EMBL" id="KIM59196.1"/>
    </source>
</evidence>
<organism evidence="2 3">
    <name type="scientific">Scleroderma citrinum Foug A</name>
    <dbReference type="NCBI Taxonomy" id="1036808"/>
    <lineage>
        <taxon>Eukaryota</taxon>
        <taxon>Fungi</taxon>
        <taxon>Dikarya</taxon>
        <taxon>Basidiomycota</taxon>
        <taxon>Agaricomycotina</taxon>
        <taxon>Agaricomycetes</taxon>
        <taxon>Agaricomycetidae</taxon>
        <taxon>Boletales</taxon>
        <taxon>Sclerodermatineae</taxon>
        <taxon>Sclerodermataceae</taxon>
        <taxon>Scleroderma</taxon>
    </lineage>
</organism>
<reference evidence="2 3" key="1">
    <citation type="submission" date="2014-04" db="EMBL/GenBank/DDBJ databases">
        <authorList>
            <consortium name="DOE Joint Genome Institute"/>
            <person name="Kuo A."/>
            <person name="Kohler A."/>
            <person name="Nagy L.G."/>
            <person name="Floudas D."/>
            <person name="Copeland A."/>
            <person name="Barry K.W."/>
            <person name="Cichocki N."/>
            <person name="Veneault-Fourrey C."/>
            <person name="LaButti K."/>
            <person name="Lindquist E.A."/>
            <person name="Lipzen A."/>
            <person name="Lundell T."/>
            <person name="Morin E."/>
            <person name="Murat C."/>
            <person name="Sun H."/>
            <person name="Tunlid A."/>
            <person name="Henrissat B."/>
            <person name="Grigoriev I.V."/>
            <person name="Hibbett D.S."/>
            <person name="Martin F."/>
            <person name="Nordberg H.P."/>
            <person name="Cantor M.N."/>
            <person name="Hua S.X."/>
        </authorList>
    </citation>
    <scope>NUCLEOTIDE SEQUENCE [LARGE SCALE GENOMIC DNA]</scope>
    <source>
        <strain evidence="2 3">Foug A</strain>
    </source>
</reference>
<proteinExistence type="predicted"/>
<accession>A0A0C3DTD0</accession>
<sequence length="60" mass="6543">MSIIDTDLFGGPVTTSGELNRTTDDRPLPNYKPASFCLLHRSATPQTNLREPPESSNVSP</sequence>
<feature type="compositionally biased region" description="Polar residues" evidence="1">
    <location>
        <begin position="43"/>
        <end position="60"/>
    </location>
</feature>
<evidence type="ECO:0000313" key="3">
    <source>
        <dbReference type="Proteomes" id="UP000053989"/>
    </source>
</evidence>
<name>A0A0C3DTD0_9AGAM</name>